<dbReference type="Gene3D" id="1.20.120.530">
    <property type="entry name" value="GntR ligand-binding domain-like"/>
    <property type="match status" value="1"/>
</dbReference>
<feature type="domain" description="HTH gntR-type" evidence="4">
    <location>
        <begin position="7"/>
        <end position="74"/>
    </location>
</feature>
<name>A0A3T1DBI9_9BACL</name>
<proteinExistence type="predicted"/>
<dbReference type="SMART" id="SM00345">
    <property type="entry name" value="HTH_GNTR"/>
    <property type="match status" value="1"/>
</dbReference>
<dbReference type="Gene3D" id="1.10.10.10">
    <property type="entry name" value="Winged helix-like DNA-binding domain superfamily/Winged helix DNA-binding domain"/>
    <property type="match status" value="1"/>
</dbReference>
<accession>A0A3T1DBI9</accession>
<dbReference type="InterPro" id="IPR011711">
    <property type="entry name" value="GntR_C"/>
</dbReference>
<keyword evidence="3" id="KW-0804">Transcription</keyword>
<dbReference type="SMART" id="SM00895">
    <property type="entry name" value="FCD"/>
    <property type="match status" value="1"/>
</dbReference>
<dbReference type="PANTHER" id="PTHR43537">
    <property type="entry name" value="TRANSCRIPTIONAL REGULATOR, GNTR FAMILY"/>
    <property type="match status" value="1"/>
</dbReference>
<dbReference type="Proteomes" id="UP000289856">
    <property type="component" value="Chromosome"/>
</dbReference>
<keyword evidence="1" id="KW-0805">Transcription regulation</keyword>
<organism evidence="5 6">
    <name type="scientific">Cohnella abietis</name>
    <dbReference type="NCBI Taxonomy" id="2507935"/>
    <lineage>
        <taxon>Bacteria</taxon>
        <taxon>Bacillati</taxon>
        <taxon>Bacillota</taxon>
        <taxon>Bacilli</taxon>
        <taxon>Bacillales</taxon>
        <taxon>Paenibacillaceae</taxon>
        <taxon>Cohnella</taxon>
    </lineage>
</organism>
<dbReference type="InterPro" id="IPR008920">
    <property type="entry name" value="TF_FadR/GntR_C"/>
</dbReference>
<reference evidence="5 6" key="1">
    <citation type="submission" date="2019-01" db="EMBL/GenBank/DDBJ databases">
        <title>Complete genome sequence of Cohnella hallensis HS21 isolated from Korean fir (Abies koreana) rhizospheric soil.</title>
        <authorList>
            <person name="Jiang L."/>
            <person name="Kang S.W."/>
            <person name="Kim S."/>
            <person name="Jung J."/>
            <person name="Kim C.Y."/>
            <person name="Kim D.H."/>
            <person name="Kim S.W."/>
            <person name="Lee J."/>
        </authorList>
    </citation>
    <scope>NUCLEOTIDE SEQUENCE [LARGE SCALE GENOMIC DNA]</scope>
    <source>
        <strain evidence="5 6">HS21</strain>
    </source>
</reference>
<keyword evidence="2" id="KW-0238">DNA-binding</keyword>
<dbReference type="InterPro" id="IPR036390">
    <property type="entry name" value="WH_DNA-bd_sf"/>
</dbReference>
<dbReference type="PANTHER" id="PTHR43537:SF24">
    <property type="entry name" value="GLUCONATE OPERON TRANSCRIPTIONAL REPRESSOR"/>
    <property type="match status" value="1"/>
</dbReference>
<evidence type="ECO:0000256" key="2">
    <source>
        <dbReference type="ARBA" id="ARBA00023125"/>
    </source>
</evidence>
<dbReference type="InterPro" id="IPR000524">
    <property type="entry name" value="Tscrpt_reg_HTH_GntR"/>
</dbReference>
<dbReference type="OrthoDB" id="368257at2"/>
<evidence type="ECO:0000313" key="5">
    <source>
        <dbReference type="EMBL" id="BBI35470.1"/>
    </source>
</evidence>
<protein>
    <submittedName>
        <fullName evidence="5">GntR family transcriptional regulator</fullName>
    </submittedName>
</protein>
<dbReference type="PROSITE" id="PS50949">
    <property type="entry name" value="HTH_GNTR"/>
    <property type="match status" value="1"/>
</dbReference>
<evidence type="ECO:0000256" key="3">
    <source>
        <dbReference type="ARBA" id="ARBA00023163"/>
    </source>
</evidence>
<dbReference type="Pfam" id="PF00392">
    <property type="entry name" value="GntR"/>
    <property type="match status" value="1"/>
</dbReference>
<dbReference type="GO" id="GO:0003677">
    <property type="term" value="F:DNA binding"/>
    <property type="evidence" value="ECO:0007669"/>
    <property type="project" value="UniProtKB-KW"/>
</dbReference>
<dbReference type="RefSeq" id="WP_130614161.1">
    <property type="nucleotide sequence ID" value="NZ_AP019400.1"/>
</dbReference>
<dbReference type="SUPFAM" id="SSF46785">
    <property type="entry name" value="Winged helix' DNA-binding domain"/>
    <property type="match status" value="1"/>
</dbReference>
<evidence type="ECO:0000313" key="6">
    <source>
        <dbReference type="Proteomes" id="UP000289856"/>
    </source>
</evidence>
<dbReference type="KEGG" id="cohn:KCTCHS21_48690"/>
<dbReference type="SUPFAM" id="SSF48008">
    <property type="entry name" value="GntR ligand-binding domain-like"/>
    <property type="match status" value="1"/>
</dbReference>
<dbReference type="AlphaFoldDB" id="A0A3T1DBI9"/>
<evidence type="ECO:0000256" key="1">
    <source>
        <dbReference type="ARBA" id="ARBA00023015"/>
    </source>
</evidence>
<dbReference type="GO" id="GO:0003700">
    <property type="term" value="F:DNA-binding transcription factor activity"/>
    <property type="evidence" value="ECO:0007669"/>
    <property type="project" value="InterPro"/>
</dbReference>
<keyword evidence="6" id="KW-1185">Reference proteome</keyword>
<dbReference type="InterPro" id="IPR036388">
    <property type="entry name" value="WH-like_DNA-bd_sf"/>
</dbReference>
<sequence length="219" mass="25328">MSIIKRNIMGDTVSRKLRKAIITGKYPDRYHLAEPVLAEEWGMSRGPIRDALQLLVREGFAERLSNGRVCVRKFDEQDIRNLFEFRYMLESFSVIRWIANPSELFAMNEFMMILANMRDLTISTDEFSQWDMLFHRSIVSLSANKSLIQSWNGLEDVIMSILEITNKGNPRSDQIIDHHQSILTAIQEHNADKACALIKMHLDEAEQVMITNLKELLAT</sequence>
<gene>
    <name evidence="5" type="ORF">KCTCHS21_48690</name>
</gene>
<dbReference type="EMBL" id="AP019400">
    <property type="protein sequence ID" value="BBI35470.1"/>
    <property type="molecule type" value="Genomic_DNA"/>
</dbReference>
<evidence type="ECO:0000259" key="4">
    <source>
        <dbReference type="PROSITE" id="PS50949"/>
    </source>
</evidence>
<dbReference type="Pfam" id="PF07729">
    <property type="entry name" value="FCD"/>
    <property type="match status" value="1"/>
</dbReference>